<keyword evidence="2" id="KW-1185">Reference proteome</keyword>
<proteinExistence type="predicted"/>
<dbReference type="GeneID" id="73322837"/>
<name>A0AA37P736_9PEZI</name>
<evidence type="ECO:0000313" key="2">
    <source>
        <dbReference type="Proteomes" id="UP001055115"/>
    </source>
</evidence>
<sequence length="71" mass="8352">MSILDGTWQDEDDVWRLSQWRQRSNRKLQGNALAHNVDDDYAVMSRQLDSCKVRHQRMGLAKAEQVDGERH</sequence>
<dbReference type="EMBL" id="BQXU01000004">
    <property type="protein sequence ID" value="GKT41854.1"/>
    <property type="molecule type" value="Genomic_DNA"/>
</dbReference>
<comment type="caution">
    <text evidence="1">The sequence shown here is derived from an EMBL/GenBank/DDBJ whole genome shotgun (WGS) entry which is preliminary data.</text>
</comment>
<evidence type="ECO:0000313" key="1">
    <source>
        <dbReference type="EMBL" id="GKT41854.1"/>
    </source>
</evidence>
<protein>
    <submittedName>
        <fullName evidence="1">Uncharacterized protein</fullName>
    </submittedName>
</protein>
<organism evidence="1 2">
    <name type="scientific">Colletotrichum spaethianum</name>
    <dbReference type="NCBI Taxonomy" id="700344"/>
    <lineage>
        <taxon>Eukaryota</taxon>
        <taxon>Fungi</taxon>
        <taxon>Dikarya</taxon>
        <taxon>Ascomycota</taxon>
        <taxon>Pezizomycotina</taxon>
        <taxon>Sordariomycetes</taxon>
        <taxon>Hypocreomycetidae</taxon>
        <taxon>Glomerellales</taxon>
        <taxon>Glomerellaceae</taxon>
        <taxon>Colletotrichum</taxon>
        <taxon>Colletotrichum spaethianum species complex</taxon>
    </lineage>
</organism>
<accession>A0AA37P736</accession>
<dbReference type="Proteomes" id="UP001055115">
    <property type="component" value="Unassembled WGS sequence"/>
</dbReference>
<reference evidence="1 2" key="1">
    <citation type="submission" date="2022-03" db="EMBL/GenBank/DDBJ databases">
        <title>Genome data of Colletotrichum spp.</title>
        <authorList>
            <person name="Utami Y.D."/>
            <person name="Hiruma K."/>
        </authorList>
    </citation>
    <scope>NUCLEOTIDE SEQUENCE [LARGE SCALE GENOMIC DNA]</scope>
    <source>
        <strain evidence="1 2">MAFF 239500</strain>
    </source>
</reference>
<dbReference type="AlphaFoldDB" id="A0AA37P736"/>
<dbReference type="RefSeq" id="XP_049124204.1">
    <property type="nucleotide sequence ID" value="XM_049268247.1"/>
</dbReference>
<gene>
    <name evidence="1" type="ORF">ColSpa_02035</name>
</gene>